<keyword evidence="2" id="KW-1133">Transmembrane helix</keyword>
<dbReference type="Proteomes" id="UP001519362">
    <property type="component" value="Unassembled WGS sequence"/>
</dbReference>
<evidence type="ECO:0008006" key="5">
    <source>
        <dbReference type="Google" id="ProtNLM"/>
    </source>
</evidence>
<evidence type="ECO:0000313" key="4">
    <source>
        <dbReference type="Proteomes" id="UP001519362"/>
    </source>
</evidence>
<keyword evidence="4" id="KW-1185">Reference proteome</keyword>
<keyword evidence="2" id="KW-0472">Membrane</keyword>
<accession>A0ABS4ZI71</accession>
<evidence type="ECO:0000256" key="2">
    <source>
        <dbReference type="SAM" id="Phobius"/>
    </source>
</evidence>
<proteinExistence type="predicted"/>
<evidence type="ECO:0000256" key="1">
    <source>
        <dbReference type="SAM" id="MobiDB-lite"/>
    </source>
</evidence>
<feature type="region of interest" description="Disordered" evidence="1">
    <location>
        <begin position="83"/>
        <end position="112"/>
    </location>
</feature>
<feature type="transmembrane region" description="Helical" evidence="2">
    <location>
        <begin position="56"/>
        <end position="76"/>
    </location>
</feature>
<keyword evidence="2" id="KW-0812">Transmembrane</keyword>
<name>A0ABS4ZI71_9MICO</name>
<dbReference type="EMBL" id="JAGIOL010000001">
    <property type="protein sequence ID" value="MBP2436976.1"/>
    <property type="molecule type" value="Genomic_DNA"/>
</dbReference>
<organism evidence="3 4">
    <name type="scientific">Microbacterium amylolyticum</name>
    <dbReference type="NCBI Taxonomy" id="936337"/>
    <lineage>
        <taxon>Bacteria</taxon>
        <taxon>Bacillati</taxon>
        <taxon>Actinomycetota</taxon>
        <taxon>Actinomycetes</taxon>
        <taxon>Micrococcales</taxon>
        <taxon>Microbacteriaceae</taxon>
        <taxon>Microbacterium</taxon>
    </lineage>
</organism>
<sequence>MTDKQPTRRDLMKPIQLLGVAFASALFAGFVAVMSMGGFTGAGSEVVTSAWRVGGILAGIVFIAVLLGLALLLLVVDPRDVVTPTDKPILTQHEDDVDDGADGDAPGENRTE</sequence>
<evidence type="ECO:0000313" key="3">
    <source>
        <dbReference type="EMBL" id="MBP2436976.1"/>
    </source>
</evidence>
<reference evidence="3 4" key="1">
    <citation type="submission" date="2021-03" db="EMBL/GenBank/DDBJ databases">
        <title>Sequencing the genomes of 1000 actinobacteria strains.</title>
        <authorList>
            <person name="Klenk H.-P."/>
        </authorList>
    </citation>
    <scope>NUCLEOTIDE SEQUENCE [LARGE SCALE GENOMIC DNA]</scope>
    <source>
        <strain evidence="3 4">DSM 24221</strain>
    </source>
</reference>
<gene>
    <name evidence="3" type="ORF">JOF34_001562</name>
</gene>
<protein>
    <recommendedName>
        <fullName evidence="5">Amino acid transporter</fullName>
    </recommendedName>
</protein>
<dbReference type="RefSeq" id="WP_165135066.1">
    <property type="nucleotide sequence ID" value="NZ_CP049253.1"/>
</dbReference>
<feature type="transmembrane region" description="Helical" evidence="2">
    <location>
        <begin position="15"/>
        <end position="36"/>
    </location>
</feature>
<comment type="caution">
    <text evidence="3">The sequence shown here is derived from an EMBL/GenBank/DDBJ whole genome shotgun (WGS) entry which is preliminary data.</text>
</comment>